<dbReference type="InterPro" id="IPR040201">
    <property type="entry name" value="Mrg3-like"/>
</dbReference>
<name>A0A165X4Q8_9AGAM</name>
<organism evidence="1 2">
    <name type="scientific">Athelia psychrophila</name>
    <dbReference type="NCBI Taxonomy" id="1759441"/>
    <lineage>
        <taxon>Eukaryota</taxon>
        <taxon>Fungi</taxon>
        <taxon>Dikarya</taxon>
        <taxon>Basidiomycota</taxon>
        <taxon>Agaricomycotina</taxon>
        <taxon>Agaricomycetes</taxon>
        <taxon>Agaricomycetidae</taxon>
        <taxon>Atheliales</taxon>
        <taxon>Atheliaceae</taxon>
        <taxon>Athelia</taxon>
    </lineage>
</organism>
<accession>A0A165X4Q8</accession>
<gene>
    <name evidence="1" type="ORF">FIBSPDRAFT_874771</name>
</gene>
<dbReference type="OrthoDB" id="10050400at2759"/>
<proteinExistence type="predicted"/>
<dbReference type="PANTHER" id="PTHR28142">
    <property type="entry name" value="MITOCHONDRIAL INNER MEMBRANE I-AAA PROTEASE SUPERCOMPLEX SUBUNIT MGR3-RELATED"/>
    <property type="match status" value="1"/>
</dbReference>
<keyword evidence="2" id="KW-1185">Reference proteome</keyword>
<dbReference type="Gene3D" id="1.25.40.10">
    <property type="entry name" value="Tetratricopeptide repeat domain"/>
    <property type="match status" value="1"/>
</dbReference>
<dbReference type="Proteomes" id="UP000076532">
    <property type="component" value="Unassembled WGS sequence"/>
</dbReference>
<evidence type="ECO:0008006" key="3">
    <source>
        <dbReference type="Google" id="ProtNLM"/>
    </source>
</evidence>
<feature type="non-terminal residue" evidence="1">
    <location>
        <position position="1"/>
    </location>
</feature>
<evidence type="ECO:0000313" key="1">
    <source>
        <dbReference type="EMBL" id="KZP08201.1"/>
    </source>
</evidence>
<protein>
    <recommendedName>
        <fullName evidence="3">TPR-like protein</fullName>
    </recommendedName>
</protein>
<dbReference type="EMBL" id="KV417728">
    <property type="protein sequence ID" value="KZP08201.1"/>
    <property type="molecule type" value="Genomic_DNA"/>
</dbReference>
<evidence type="ECO:0000313" key="2">
    <source>
        <dbReference type="Proteomes" id="UP000076532"/>
    </source>
</evidence>
<dbReference type="AlphaFoldDB" id="A0A165X4Q8"/>
<sequence>MALRLTGSMYRDLGVSMARSCHKSRLRLNHSTLRAKPPLVRGYASSPATLRDKISSEGSSRGSVRVTTVFKALLALGIGSTAYGLYEFYTALSLWPPEIRSDLRAGIKAQHQADLGLSERYLRRAYQTAIELPLSTFEPNAYIKLTGIAIALASVLEDDGRAREAWDVYVEALSPPLTNSLSSKLASSSKTGLSTADERLDVARQMAISHKLGEMADAYEFGDAEEEKWLSYAVERSLDLQRLHQEATAPAQDGREGVYSQLKTLLADLSLPGWTAEARVQHAAPTASLAAYYSRKGALDYALPLYLKTLEILMPSPPEPPAAFAQRCRAAQVMNNISALIMSQPPTPAFLAQAEAWARKSVDVGSKELLSNPKPRTDEDTEALHECETTMAVALFNLASLREMANERGEAKELFERSLQQAKKIGMREGMLEAQVALRRLQKAEGTPILSQV</sequence>
<dbReference type="PANTHER" id="PTHR28142:SF1">
    <property type="entry name" value="MITOCHONDRIAL INNER MEMBRANE I-AAA PROTEASE SUPERCOMPLEX SUBUNIT MGR3-RELATED"/>
    <property type="match status" value="1"/>
</dbReference>
<dbReference type="STRING" id="436010.A0A165X4Q8"/>
<reference evidence="1 2" key="1">
    <citation type="journal article" date="2016" name="Mol. Biol. Evol.">
        <title>Comparative Genomics of Early-Diverging Mushroom-Forming Fungi Provides Insights into the Origins of Lignocellulose Decay Capabilities.</title>
        <authorList>
            <person name="Nagy L.G."/>
            <person name="Riley R."/>
            <person name="Tritt A."/>
            <person name="Adam C."/>
            <person name="Daum C."/>
            <person name="Floudas D."/>
            <person name="Sun H."/>
            <person name="Yadav J.S."/>
            <person name="Pangilinan J."/>
            <person name="Larsson K.H."/>
            <person name="Matsuura K."/>
            <person name="Barry K."/>
            <person name="Labutti K."/>
            <person name="Kuo R."/>
            <person name="Ohm R.A."/>
            <person name="Bhattacharya S.S."/>
            <person name="Shirouzu T."/>
            <person name="Yoshinaga Y."/>
            <person name="Martin F.M."/>
            <person name="Grigoriev I.V."/>
            <person name="Hibbett D.S."/>
        </authorList>
    </citation>
    <scope>NUCLEOTIDE SEQUENCE [LARGE SCALE GENOMIC DNA]</scope>
    <source>
        <strain evidence="1 2">CBS 109695</strain>
    </source>
</reference>
<dbReference type="InterPro" id="IPR011990">
    <property type="entry name" value="TPR-like_helical_dom_sf"/>
</dbReference>